<sequence>MKSEYVKEAAAYLRGYIQQPGHDADLAAELWLQILLGADDVAEATENAAESVAGQYCWKLADGGLMELSDGTCRIRADYVPVPGCRQLTPEEMDEVSKDACAISSSVTDIRVTPDTDGVSYTGDLSSRIADAEGQIASQWKSVTQLCRCTDDSCGVCRAKAVADEVAKLKARLEALEGAAAREKFDDELQNRIDAAFARHDEMCGRHGIRPKPKG</sequence>
<organism evidence="2 3">
    <name type="scientific">Salipiger abyssi</name>
    <dbReference type="NCBI Taxonomy" id="1250539"/>
    <lineage>
        <taxon>Bacteria</taxon>
        <taxon>Pseudomonadati</taxon>
        <taxon>Pseudomonadota</taxon>
        <taxon>Alphaproteobacteria</taxon>
        <taxon>Rhodobacterales</taxon>
        <taxon>Roseobacteraceae</taxon>
        <taxon>Salipiger</taxon>
    </lineage>
</organism>
<evidence type="ECO:0000313" key="2">
    <source>
        <dbReference type="EMBL" id="APZ51220.1"/>
    </source>
</evidence>
<accession>A0A1P8UPA3</accession>
<evidence type="ECO:0000313" key="3">
    <source>
        <dbReference type="Proteomes" id="UP000187059"/>
    </source>
</evidence>
<dbReference type="AlphaFoldDB" id="A0A1P8UPA3"/>
<dbReference type="Proteomes" id="UP000187059">
    <property type="component" value="Chromosome"/>
</dbReference>
<dbReference type="RefSeq" id="WP_076695564.1">
    <property type="nucleotide sequence ID" value="NZ_CP015093.1"/>
</dbReference>
<feature type="coiled-coil region" evidence="1">
    <location>
        <begin position="159"/>
        <end position="186"/>
    </location>
</feature>
<name>A0A1P8UPA3_9RHOB</name>
<keyword evidence="1" id="KW-0175">Coiled coil</keyword>
<keyword evidence="3" id="KW-1185">Reference proteome</keyword>
<proteinExistence type="predicted"/>
<evidence type="ECO:0000256" key="1">
    <source>
        <dbReference type="SAM" id="Coils"/>
    </source>
</evidence>
<gene>
    <name evidence="2" type="ORF">Ga0080574_TMP886</name>
</gene>
<dbReference type="KEGG" id="paby:Ga0080574_TMP886"/>
<dbReference type="STRING" id="1250539.Ga0080574_TMP886"/>
<dbReference type="EMBL" id="CP015093">
    <property type="protein sequence ID" value="APZ51220.1"/>
    <property type="molecule type" value="Genomic_DNA"/>
</dbReference>
<reference evidence="2 3" key="1">
    <citation type="submission" date="2016-04" db="EMBL/GenBank/DDBJ databases">
        <title>Deep-sea bacteria in the southern Pacific.</title>
        <authorList>
            <person name="Tang K."/>
        </authorList>
    </citation>
    <scope>NUCLEOTIDE SEQUENCE [LARGE SCALE GENOMIC DNA]</scope>
    <source>
        <strain evidence="2 3">JLT2014</strain>
    </source>
</reference>
<protein>
    <submittedName>
        <fullName evidence="2">Uncharacterized protein</fullName>
    </submittedName>
</protein>